<evidence type="ECO:0000313" key="3">
    <source>
        <dbReference type="Proteomes" id="UP001066276"/>
    </source>
</evidence>
<evidence type="ECO:0000256" key="1">
    <source>
        <dbReference type="SAM" id="MobiDB-lite"/>
    </source>
</evidence>
<dbReference type="EMBL" id="JANPWB010000014">
    <property type="protein sequence ID" value="KAJ1095534.1"/>
    <property type="molecule type" value="Genomic_DNA"/>
</dbReference>
<sequence length="158" mass="16762">MYLLWPSELDRILLQHPDLGSRTLLKILDEVTEVEVMLTCGHQMLTSAPDVATIEINSTLHVAFTGRLTTPSVDFIPGLKPSDEGSVGECNNADEASMRGHDVPNKASAGGHITTDEASAGGRHTPDEASVGRPGTEDDSSAGGLVLILLVVIIGTYW</sequence>
<feature type="region of interest" description="Disordered" evidence="1">
    <location>
        <begin position="79"/>
        <end position="140"/>
    </location>
</feature>
<dbReference type="Proteomes" id="UP001066276">
    <property type="component" value="Chromosome 10"/>
</dbReference>
<name>A0AAV7LXL9_PLEWA</name>
<proteinExistence type="predicted"/>
<keyword evidence="3" id="KW-1185">Reference proteome</keyword>
<comment type="caution">
    <text evidence="2">The sequence shown here is derived from an EMBL/GenBank/DDBJ whole genome shotgun (WGS) entry which is preliminary data.</text>
</comment>
<gene>
    <name evidence="2" type="ORF">NDU88_000696</name>
</gene>
<dbReference type="AlphaFoldDB" id="A0AAV7LXL9"/>
<accession>A0AAV7LXL9</accession>
<reference evidence="2" key="1">
    <citation type="journal article" date="2022" name="bioRxiv">
        <title>Sequencing and chromosome-scale assembly of the giantPleurodeles waltlgenome.</title>
        <authorList>
            <person name="Brown T."/>
            <person name="Elewa A."/>
            <person name="Iarovenko S."/>
            <person name="Subramanian E."/>
            <person name="Araus A.J."/>
            <person name="Petzold A."/>
            <person name="Susuki M."/>
            <person name="Suzuki K.-i.T."/>
            <person name="Hayashi T."/>
            <person name="Toyoda A."/>
            <person name="Oliveira C."/>
            <person name="Osipova E."/>
            <person name="Leigh N.D."/>
            <person name="Simon A."/>
            <person name="Yun M.H."/>
        </authorList>
    </citation>
    <scope>NUCLEOTIDE SEQUENCE</scope>
    <source>
        <strain evidence="2">20211129_DDA</strain>
        <tissue evidence="2">Liver</tissue>
    </source>
</reference>
<protein>
    <submittedName>
        <fullName evidence="2">Uncharacterized protein</fullName>
    </submittedName>
</protein>
<organism evidence="2 3">
    <name type="scientific">Pleurodeles waltl</name>
    <name type="common">Iberian ribbed newt</name>
    <dbReference type="NCBI Taxonomy" id="8319"/>
    <lineage>
        <taxon>Eukaryota</taxon>
        <taxon>Metazoa</taxon>
        <taxon>Chordata</taxon>
        <taxon>Craniata</taxon>
        <taxon>Vertebrata</taxon>
        <taxon>Euteleostomi</taxon>
        <taxon>Amphibia</taxon>
        <taxon>Batrachia</taxon>
        <taxon>Caudata</taxon>
        <taxon>Salamandroidea</taxon>
        <taxon>Salamandridae</taxon>
        <taxon>Pleurodelinae</taxon>
        <taxon>Pleurodeles</taxon>
    </lineage>
</organism>
<evidence type="ECO:0000313" key="2">
    <source>
        <dbReference type="EMBL" id="KAJ1095534.1"/>
    </source>
</evidence>